<dbReference type="RefSeq" id="WP_147928163.1">
    <property type="nucleotide sequence ID" value="NZ_VKAC01000015.1"/>
</dbReference>
<keyword evidence="2" id="KW-0472">Membrane</keyword>
<dbReference type="EMBL" id="VKAC01000015">
    <property type="protein sequence ID" value="TXR52326.1"/>
    <property type="molecule type" value="Genomic_DNA"/>
</dbReference>
<evidence type="ECO:0000313" key="3">
    <source>
        <dbReference type="EMBL" id="TXR52326.1"/>
    </source>
</evidence>
<keyword evidence="2" id="KW-0812">Transmembrane</keyword>
<accession>A0A5C8Z5Y5</accession>
<evidence type="ECO:0000313" key="4">
    <source>
        <dbReference type="Proteomes" id="UP000321234"/>
    </source>
</evidence>
<proteinExistence type="predicted"/>
<keyword evidence="4" id="KW-1185">Reference proteome</keyword>
<comment type="caution">
    <text evidence="3">The sequence shown here is derived from an EMBL/GenBank/DDBJ whole genome shotgun (WGS) entry which is preliminary data.</text>
</comment>
<dbReference type="Proteomes" id="UP000321234">
    <property type="component" value="Unassembled WGS sequence"/>
</dbReference>
<evidence type="ECO:0000256" key="1">
    <source>
        <dbReference type="SAM" id="MobiDB-lite"/>
    </source>
</evidence>
<organism evidence="3 4">
    <name type="scientific">Quadrisphaera setariae</name>
    <dbReference type="NCBI Taxonomy" id="2593304"/>
    <lineage>
        <taxon>Bacteria</taxon>
        <taxon>Bacillati</taxon>
        <taxon>Actinomycetota</taxon>
        <taxon>Actinomycetes</taxon>
        <taxon>Kineosporiales</taxon>
        <taxon>Kineosporiaceae</taxon>
        <taxon>Quadrisphaera</taxon>
    </lineage>
</organism>
<evidence type="ECO:0008006" key="5">
    <source>
        <dbReference type="Google" id="ProtNLM"/>
    </source>
</evidence>
<gene>
    <name evidence="3" type="ORF">FMM08_20285</name>
</gene>
<feature type="region of interest" description="Disordered" evidence="1">
    <location>
        <begin position="75"/>
        <end position="162"/>
    </location>
</feature>
<feature type="transmembrane region" description="Helical" evidence="2">
    <location>
        <begin position="39"/>
        <end position="65"/>
    </location>
</feature>
<feature type="compositionally biased region" description="Low complexity" evidence="1">
    <location>
        <begin position="122"/>
        <end position="162"/>
    </location>
</feature>
<name>A0A5C8Z5Y5_9ACTN</name>
<dbReference type="AlphaFoldDB" id="A0A5C8Z5Y5"/>
<evidence type="ECO:0000256" key="2">
    <source>
        <dbReference type="SAM" id="Phobius"/>
    </source>
</evidence>
<reference evidence="3 4" key="1">
    <citation type="submission" date="2019-07" db="EMBL/GenBank/DDBJ databases">
        <title>Quadrisphaera sp. strain DD2A genome sequencing and assembly.</title>
        <authorList>
            <person name="Kim I."/>
        </authorList>
    </citation>
    <scope>NUCLEOTIDE SEQUENCE [LARGE SCALE GENOMIC DNA]</scope>
    <source>
        <strain evidence="3 4">DD2A</strain>
    </source>
</reference>
<protein>
    <recommendedName>
        <fullName evidence="5">Lipopolysaccharide assembly protein A domain-containing protein</fullName>
    </recommendedName>
</protein>
<keyword evidence="2" id="KW-1133">Transmembrane helix</keyword>
<sequence length="162" mass="16351">MIVLAVLLLLAVALVVVFVVVTGITPTVQLEWSQISTSVTLTALAVFLLGAACLLLAELGLALLLRGNRKNWERRRELKRLRRVEAERSRHAGPSATPAQSGSGSAAPSGPSTGRSTTATTPSAAGHGTSPSGSPSSTATGPAADTPTTPLSGGARGGSSRS</sequence>
<feature type="compositionally biased region" description="Low complexity" evidence="1">
    <location>
        <begin position="92"/>
        <end position="114"/>
    </location>
</feature>